<reference evidence="3" key="1">
    <citation type="submission" date="2020-10" db="EMBL/GenBank/DDBJ databases">
        <authorList>
            <person name="Gilroy R."/>
        </authorList>
    </citation>
    <scope>NUCLEOTIDE SEQUENCE</scope>
    <source>
        <strain evidence="3">ChiSjej1B19-7085</strain>
    </source>
</reference>
<sequence>MNKLFNTMFSVLRSKVTKLWTKIRLWTSVQFLQTRVLAKLRKFFTQLLDVRPRDKKDYYSVFRWLVSKRLAFACVVILGVLCSVYLVSSLPQGFFGGGSTIPTYRYDALPLKFHEGTVRILAEDGHLAYQGEVSKAQCSGEGTLYSADGSKIYEGQFAEDMYNGTGTLYYPSETIQYTGQFVDNLFQGQGTSYRENGTVEYSGGFQNGLWNGTGTLYNAAAAPIFTGSFQDGQILFQEFLGKSAAEAAQMYTGEITSYTSADEYAVAMNEIGAVYAAADGSTQLDGEWTVSEVYVLAGSFPTEEGEITTINGLTEYFGSPDYFGSSYVTLPEAAAINLLAQSNPDAVVPVDMQTDSRFTDSVTVNSYDRNYEVYIYTYLKDGLLYTFYAPSSGQDSFLIYSIELTA</sequence>
<dbReference type="InterPro" id="IPR003409">
    <property type="entry name" value="MORN"/>
</dbReference>
<dbReference type="SUPFAM" id="SSF82185">
    <property type="entry name" value="Histone H3 K4-specific methyltransferase SET7/9 N-terminal domain"/>
    <property type="match status" value="1"/>
</dbReference>
<organism evidence="3 4">
    <name type="scientific">Candidatus Gallacutalibacter pullicola</name>
    <dbReference type="NCBI Taxonomy" id="2840830"/>
    <lineage>
        <taxon>Bacteria</taxon>
        <taxon>Bacillati</taxon>
        <taxon>Bacillota</taxon>
        <taxon>Clostridia</taxon>
        <taxon>Eubacteriales</taxon>
        <taxon>Candidatus Gallacutalibacter</taxon>
    </lineage>
</organism>
<proteinExistence type="predicted"/>
<reference evidence="3" key="2">
    <citation type="journal article" date="2021" name="PeerJ">
        <title>Extensive microbial diversity within the chicken gut microbiome revealed by metagenomics and culture.</title>
        <authorList>
            <person name="Gilroy R."/>
            <person name="Ravi A."/>
            <person name="Getino M."/>
            <person name="Pursley I."/>
            <person name="Horton D.L."/>
            <person name="Alikhan N.F."/>
            <person name="Baker D."/>
            <person name="Gharbi K."/>
            <person name="Hall N."/>
            <person name="Watson M."/>
            <person name="Adriaenssens E.M."/>
            <person name="Foster-Nyarko E."/>
            <person name="Jarju S."/>
            <person name="Secka A."/>
            <person name="Antonio M."/>
            <person name="Oren A."/>
            <person name="Chaudhuri R.R."/>
            <person name="La Ragione R."/>
            <person name="Hildebrand F."/>
            <person name="Pallen M.J."/>
        </authorList>
    </citation>
    <scope>NUCLEOTIDE SEQUENCE</scope>
    <source>
        <strain evidence="3">ChiSjej1B19-7085</strain>
    </source>
</reference>
<dbReference type="EMBL" id="DVHF01000010">
    <property type="protein sequence ID" value="HIR56199.1"/>
    <property type="molecule type" value="Genomic_DNA"/>
</dbReference>
<evidence type="ECO:0008006" key="5">
    <source>
        <dbReference type="Google" id="ProtNLM"/>
    </source>
</evidence>
<dbReference type="AlphaFoldDB" id="A0A9D1J0N7"/>
<keyword evidence="1" id="KW-0677">Repeat</keyword>
<dbReference type="Proteomes" id="UP000886785">
    <property type="component" value="Unassembled WGS sequence"/>
</dbReference>
<accession>A0A9D1J0N7</accession>
<evidence type="ECO:0000256" key="2">
    <source>
        <dbReference type="SAM" id="Phobius"/>
    </source>
</evidence>
<dbReference type="SMART" id="SM00698">
    <property type="entry name" value="MORN"/>
    <property type="match status" value="4"/>
</dbReference>
<dbReference type="Gene3D" id="2.20.110.10">
    <property type="entry name" value="Histone H3 K4-specific methyltransferase SET7/9 N-terminal domain"/>
    <property type="match status" value="2"/>
</dbReference>
<keyword evidence="2" id="KW-1133">Transmembrane helix</keyword>
<dbReference type="Pfam" id="PF02493">
    <property type="entry name" value="MORN"/>
    <property type="match status" value="4"/>
</dbReference>
<name>A0A9D1J0N7_9FIRM</name>
<evidence type="ECO:0000313" key="3">
    <source>
        <dbReference type="EMBL" id="HIR56199.1"/>
    </source>
</evidence>
<protein>
    <recommendedName>
        <fullName evidence="5">MORN repeat protein</fullName>
    </recommendedName>
</protein>
<evidence type="ECO:0000256" key="1">
    <source>
        <dbReference type="ARBA" id="ARBA00022737"/>
    </source>
</evidence>
<gene>
    <name evidence="3" type="ORF">IAA54_00865</name>
</gene>
<keyword evidence="2" id="KW-0472">Membrane</keyword>
<keyword evidence="2" id="KW-0812">Transmembrane</keyword>
<dbReference type="PANTHER" id="PTHR43215">
    <property type="entry name" value="RADIAL SPOKE HEAD 1 HOMOLOG"/>
    <property type="match status" value="1"/>
</dbReference>
<evidence type="ECO:0000313" key="4">
    <source>
        <dbReference type="Proteomes" id="UP000886785"/>
    </source>
</evidence>
<dbReference type="PANTHER" id="PTHR43215:SF14">
    <property type="entry name" value="RADIAL SPOKE HEAD 1 HOMOLOG"/>
    <property type="match status" value="1"/>
</dbReference>
<feature type="transmembrane region" description="Helical" evidence="2">
    <location>
        <begin position="70"/>
        <end position="87"/>
    </location>
</feature>
<comment type="caution">
    <text evidence="3">The sequence shown here is derived from an EMBL/GenBank/DDBJ whole genome shotgun (WGS) entry which is preliminary data.</text>
</comment>